<evidence type="ECO:0000256" key="1">
    <source>
        <dbReference type="SAM" id="MobiDB-lite"/>
    </source>
</evidence>
<comment type="caution">
    <text evidence="3">The sequence shown here is derived from an EMBL/GenBank/DDBJ whole genome shotgun (WGS) entry which is preliminary data.</text>
</comment>
<keyword evidence="3" id="KW-0489">Methyltransferase</keyword>
<dbReference type="Proteomes" id="UP001501588">
    <property type="component" value="Unassembled WGS sequence"/>
</dbReference>
<dbReference type="SUPFAM" id="SSF53335">
    <property type="entry name" value="S-adenosyl-L-methionine-dependent methyltransferases"/>
    <property type="match status" value="1"/>
</dbReference>
<accession>A0ABP3QTM7</accession>
<dbReference type="InterPro" id="IPR029063">
    <property type="entry name" value="SAM-dependent_MTases_sf"/>
</dbReference>
<dbReference type="InterPro" id="IPR050210">
    <property type="entry name" value="tRNA_Adenine-N(6)_MTase"/>
</dbReference>
<dbReference type="EMBL" id="BAAAFZ010000063">
    <property type="protein sequence ID" value="GAA0597365.1"/>
    <property type="molecule type" value="Genomic_DNA"/>
</dbReference>
<evidence type="ECO:0000259" key="2">
    <source>
        <dbReference type="Pfam" id="PF13649"/>
    </source>
</evidence>
<feature type="region of interest" description="Disordered" evidence="1">
    <location>
        <begin position="1"/>
        <end position="22"/>
    </location>
</feature>
<dbReference type="Pfam" id="PF13649">
    <property type="entry name" value="Methyltransf_25"/>
    <property type="match status" value="1"/>
</dbReference>
<feature type="domain" description="Methyltransferase" evidence="2">
    <location>
        <begin position="59"/>
        <end position="123"/>
    </location>
</feature>
<dbReference type="Gene3D" id="3.40.50.150">
    <property type="entry name" value="Vaccinia Virus protein VP39"/>
    <property type="match status" value="1"/>
</dbReference>
<keyword evidence="3" id="KW-0808">Transferase</keyword>
<dbReference type="PANTHER" id="PTHR47739:SF1">
    <property type="entry name" value="TRNA1(VAL) (ADENINE(37)-N6)-METHYLTRANSFERASE"/>
    <property type="match status" value="1"/>
</dbReference>
<dbReference type="GO" id="GO:0032259">
    <property type="term" value="P:methylation"/>
    <property type="evidence" value="ECO:0007669"/>
    <property type="project" value="UniProtKB-KW"/>
</dbReference>
<protein>
    <submittedName>
        <fullName evidence="3">Methyltransferase</fullName>
    </submittedName>
</protein>
<name>A0ABP3QTM7_9PROT</name>
<dbReference type="GO" id="GO:0008168">
    <property type="term" value="F:methyltransferase activity"/>
    <property type="evidence" value="ECO:0007669"/>
    <property type="project" value="UniProtKB-KW"/>
</dbReference>
<proteinExistence type="predicted"/>
<dbReference type="RefSeq" id="WP_343897126.1">
    <property type="nucleotide sequence ID" value="NZ_BAAAFZ010000063.1"/>
</dbReference>
<evidence type="ECO:0000313" key="4">
    <source>
        <dbReference type="Proteomes" id="UP001501588"/>
    </source>
</evidence>
<dbReference type="CDD" id="cd02440">
    <property type="entry name" value="AdoMet_MTases"/>
    <property type="match status" value="1"/>
</dbReference>
<sequence length="262" mass="26430">MSPDDGAAGAAGGDGSGTTTEDRLLGGRVLLRQPRRGLRAGLDAVLLAAGVPARPGERVLEAGCGSGAAMLCLSARVPGLALVGVERDPALADLAAANAATNGLPPDRVALHKADVRDLALARALPPCDHAFANPPYWPGGSAPPDPARRGATHEAGADLADWARFLAAALRPRGSLSLILPAARLEAGMAALAAAGCGGVRLVCLWPKAGEPARRVFLQSRRGGRGPARIGPGLVLHEADGPFTAAAEAVLRDAAPLPDRA</sequence>
<keyword evidence="4" id="KW-1185">Reference proteome</keyword>
<evidence type="ECO:0000313" key="3">
    <source>
        <dbReference type="EMBL" id="GAA0597365.1"/>
    </source>
</evidence>
<dbReference type="InterPro" id="IPR041698">
    <property type="entry name" value="Methyltransf_25"/>
</dbReference>
<reference evidence="4" key="1">
    <citation type="journal article" date="2019" name="Int. J. Syst. Evol. Microbiol.">
        <title>The Global Catalogue of Microorganisms (GCM) 10K type strain sequencing project: providing services to taxonomists for standard genome sequencing and annotation.</title>
        <authorList>
            <consortium name="The Broad Institute Genomics Platform"/>
            <consortium name="The Broad Institute Genome Sequencing Center for Infectious Disease"/>
            <person name="Wu L."/>
            <person name="Ma J."/>
        </authorList>
    </citation>
    <scope>NUCLEOTIDE SEQUENCE [LARGE SCALE GENOMIC DNA]</scope>
    <source>
        <strain evidence="4">JCM 9933</strain>
    </source>
</reference>
<organism evidence="3 4">
    <name type="scientific">Craurococcus roseus</name>
    <dbReference type="NCBI Taxonomy" id="77585"/>
    <lineage>
        <taxon>Bacteria</taxon>
        <taxon>Pseudomonadati</taxon>
        <taxon>Pseudomonadota</taxon>
        <taxon>Alphaproteobacteria</taxon>
        <taxon>Acetobacterales</taxon>
        <taxon>Acetobacteraceae</taxon>
        <taxon>Craurococcus</taxon>
    </lineage>
</organism>
<dbReference type="PANTHER" id="PTHR47739">
    <property type="entry name" value="TRNA1(VAL) (ADENINE(37)-N6)-METHYLTRANSFERASE"/>
    <property type="match status" value="1"/>
</dbReference>
<gene>
    <name evidence="3" type="ORF">GCM10009416_39540</name>
</gene>